<dbReference type="EMBL" id="RPFL01000021">
    <property type="protein sequence ID" value="RPD86131.1"/>
    <property type="molecule type" value="Genomic_DNA"/>
</dbReference>
<comment type="caution">
    <text evidence="2">The sequence shown here is derived from an EMBL/GenBank/DDBJ whole genome shotgun (WGS) entry which is preliminary data.</text>
</comment>
<evidence type="ECO:0000313" key="2">
    <source>
        <dbReference type="EMBL" id="RPD86131.1"/>
    </source>
</evidence>
<dbReference type="OrthoDB" id="5559625at2"/>
<accession>A0A3N4MR03</accession>
<protein>
    <submittedName>
        <fullName evidence="2">Thioredoxin family protein</fullName>
    </submittedName>
</protein>
<name>A0A3N4MR03_9NEIS</name>
<dbReference type="Proteomes" id="UP000272412">
    <property type="component" value="Unassembled WGS sequence"/>
</dbReference>
<dbReference type="Gene3D" id="3.40.30.10">
    <property type="entry name" value="Glutaredoxin"/>
    <property type="match status" value="1"/>
</dbReference>
<evidence type="ECO:0000313" key="3">
    <source>
        <dbReference type="Proteomes" id="UP000272412"/>
    </source>
</evidence>
<keyword evidence="1" id="KW-0732">Signal</keyword>
<evidence type="ECO:0000256" key="1">
    <source>
        <dbReference type="SAM" id="SignalP"/>
    </source>
</evidence>
<reference evidence="2 3" key="1">
    <citation type="submission" date="2018-11" db="EMBL/GenBank/DDBJ databases">
        <title>Neisseria weixii sp. nov. isolated from the rectal contents of plateau pika (Ochotona cruzoniae).</title>
        <authorList>
            <person name="Zhang G."/>
        </authorList>
    </citation>
    <scope>NUCLEOTIDE SEQUENCE [LARGE SCALE GENOMIC DNA]</scope>
    <source>
        <strain evidence="2 3">10009</strain>
    </source>
</reference>
<sequence length="264" mass="29863">MKKVLISLFTAVSVSISGVHASGMGWYDEDIWSKEDRAFLWYPDPKAQQKKPAQQPSPPPVMLPQNELAAFDMLQKQVDEARKIAIMNPTPENLKHYVTMQEVVMSKSAAFTDQWQRVIWQNPELDYSQHGRPNNQLAQQQYDHNRQLQKQEAIRKLAGENGILFVFRSDCPYCHTMAPILKQFAATYGVKVMPVSLDGQGIGHYPNALPNNGIAQRLNITTVPAMYVMDTKTQKFTPIGFGVMAQTTLEDRFLAFSKPVGTVY</sequence>
<feature type="signal peptide" evidence="1">
    <location>
        <begin position="1"/>
        <end position="21"/>
    </location>
</feature>
<dbReference type="InterPro" id="IPR039555">
    <property type="entry name" value="TraF/TrbB"/>
</dbReference>
<proteinExistence type="predicted"/>
<dbReference type="RefSeq" id="WP_123804469.1">
    <property type="nucleotide sequence ID" value="NZ_RPFL01000021.1"/>
</dbReference>
<dbReference type="AlphaFoldDB" id="A0A3N4MR03"/>
<gene>
    <name evidence="2" type="ORF">EGK74_08550</name>
</gene>
<dbReference type="NCBIfam" id="TIGR02740">
    <property type="entry name" value="TraF-like"/>
    <property type="match status" value="1"/>
</dbReference>
<dbReference type="InterPro" id="IPR036249">
    <property type="entry name" value="Thioredoxin-like_sf"/>
</dbReference>
<dbReference type="SUPFAM" id="SSF52833">
    <property type="entry name" value="Thioredoxin-like"/>
    <property type="match status" value="1"/>
</dbReference>
<feature type="chain" id="PRO_5018096192" evidence="1">
    <location>
        <begin position="22"/>
        <end position="264"/>
    </location>
</feature>
<dbReference type="InterPro" id="IPR014111">
    <property type="entry name" value="T4SS_TraF-like"/>
</dbReference>
<dbReference type="Pfam" id="PF13728">
    <property type="entry name" value="TraF"/>
    <property type="match status" value="1"/>
</dbReference>
<organism evidence="2 3">
    <name type="scientific">Neisseria weixii</name>
    <dbReference type="NCBI Taxonomy" id="1853276"/>
    <lineage>
        <taxon>Bacteria</taxon>
        <taxon>Pseudomonadati</taxon>
        <taxon>Pseudomonadota</taxon>
        <taxon>Betaproteobacteria</taxon>
        <taxon>Neisseriales</taxon>
        <taxon>Neisseriaceae</taxon>
        <taxon>Neisseria</taxon>
    </lineage>
</organism>
<keyword evidence="3" id="KW-1185">Reference proteome</keyword>